<gene>
    <name evidence="1" type="ORF">LCGC14_0749450</name>
</gene>
<comment type="caution">
    <text evidence="1">The sequence shown here is derived from an EMBL/GenBank/DDBJ whole genome shotgun (WGS) entry which is preliminary data.</text>
</comment>
<dbReference type="EMBL" id="LAZR01001800">
    <property type="protein sequence ID" value="KKN38829.1"/>
    <property type="molecule type" value="Genomic_DNA"/>
</dbReference>
<organism evidence="1">
    <name type="scientific">marine sediment metagenome</name>
    <dbReference type="NCBI Taxonomy" id="412755"/>
    <lineage>
        <taxon>unclassified sequences</taxon>
        <taxon>metagenomes</taxon>
        <taxon>ecological metagenomes</taxon>
    </lineage>
</organism>
<evidence type="ECO:0000313" key="1">
    <source>
        <dbReference type="EMBL" id="KKN38829.1"/>
    </source>
</evidence>
<accession>A0A0F9Q8N7</accession>
<sequence length="106" mass="12204">MAIPKLVPFTLKIDPKDQRLVKMLCAKDESIDYQYQLLDSAVAWAFEHRVSLMPIAPQRNGVSKSYYICESTELLMDLQSFWNCNTTRALHTALFHFLRARAAVPD</sequence>
<dbReference type="AlphaFoldDB" id="A0A0F9Q8N7"/>
<protein>
    <submittedName>
        <fullName evidence="1">Uncharacterized protein</fullName>
    </submittedName>
</protein>
<reference evidence="1" key="1">
    <citation type="journal article" date="2015" name="Nature">
        <title>Complex archaea that bridge the gap between prokaryotes and eukaryotes.</title>
        <authorList>
            <person name="Spang A."/>
            <person name="Saw J.H."/>
            <person name="Jorgensen S.L."/>
            <person name="Zaremba-Niedzwiedzka K."/>
            <person name="Martijn J."/>
            <person name="Lind A.E."/>
            <person name="van Eijk R."/>
            <person name="Schleper C."/>
            <person name="Guy L."/>
            <person name="Ettema T.J."/>
        </authorList>
    </citation>
    <scope>NUCLEOTIDE SEQUENCE</scope>
</reference>
<name>A0A0F9Q8N7_9ZZZZ</name>
<proteinExistence type="predicted"/>